<organism evidence="1 2">
    <name type="scientific">Ohtaekwangia kribbensis</name>
    <dbReference type="NCBI Taxonomy" id="688913"/>
    <lineage>
        <taxon>Bacteria</taxon>
        <taxon>Pseudomonadati</taxon>
        <taxon>Bacteroidota</taxon>
        <taxon>Cytophagia</taxon>
        <taxon>Cytophagales</taxon>
        <taxon>Fulvivirgaceae</taxon>
        <taxon>Ohtaekwangia</taxon>
    </lineage>
</organism>
<evidence type="ECO:0000313" key="1">
    <source>
        <dbReference type="EMBL" id="MFD0998706.1"/>
    </source>
</evidence>
<dbReference type="Proteomes" id="UP001597112">
    <property type="component" value="Unassembled WGS sequence"/>
</dbReference>
<evidence type="ECO:0008006" key="3">
    <source>
        <dbReference type="Google" id="ProtNLM"/>
    </source>
</evidence>
<comment type="caution">
    <text evidence="1">The sequence shown here is derived from an EMBL/GenBank/DDBJ whole genome shotgun (WGS) entry which is preliminary data.</text>
</comment>
<name>A0ABW3JYT3_9BACT</name>
<proteinExistence type="predicted"/>
<dbReference type="EMBL" id="JBHTKA010000001">
    <property type="protein sequence ID" value="MFD0998706.1"/>
    <property type="molecule type" value="Genomic_DNA"/>
</dbReference>
<protein>
    <recommendedName>
        <fullName evidence="3">GLPGLI family protein</fullName>
    </recommendedName>
</protein>
<keyword evidence="2" id="KW-1185">Reference proteome</keyword>
<evidence type="ECO:0000313" key="2">
    <source>
        <dbReference type="Proteomes" id="UP001597112"/>
    </source>
</evidence>
<accession>A0ABW3JYT3</accession>
<dbReference type="RefSeq" id="WP_377575847.1">
    <property type="nucleotide sequence ID" value="NZ_JBHTKA010000001.1"/>
</dbReference>
<gene>
    <name evidence="1" type="ORF">ACFQ21_05280</name>
</gene>
<sequence length="153" mass="18137">MRFIVYTAVMLLYLDFTSRETVPYVVQKNQLKDPRLNSILREYTTENHLFDVEGVLQLKYSKDSLENFYIGYMVYNELPADPPSYYTIVDNKLILIYSGLEKHMIYDKNSFREVSKDCKNCFAEGPIIVEPTYWKVNLTKDGYIKQEIKQLPY</sequence>
<reference evidence="2" key="1">
    <citation type="journal article" date="2019" name="Int. J. Syst. Evol. Microbiol.">
        <title>The Global Catalogue of Microorganisms (GCM) 10K type strain sequencing project: providing services to taxonomists for standard genome sequencing and annotation.</title>
        <authorList>
            <consortium name="The Broad Institute Genomics Platform"/>
            <consortium name="The Broad Institute Genome Sequencing Center for Infectious Disease"/>
            <person name="Wu L."/>
            <person name="Ma J."/>
        </authorList>
    </citation>
    <scope>NUCLEOTIDE SEQUENCE [LARGE SCALE GENOMIC DNA]</scope>
    <source>
        <strain evidence="2">CCUG 58938</strain>
    </source>
</reference>